<name>X1DY80_9ZZZZ</name>
<evidence type="ECO:0000256" key="5">
    <source>
        <dbReference type="ARBA" id="ARBA00023014"/>
    </source>
</evidence>
<dbReference type="GO" id="GO:0005886">
    <property type="term" value="C:plasma membrane"/>
    <property type="evidence" value="ECO:0007669"/>
    <property type="project" value="TreeGrafter"/>
</dbReference>
<sequence length="200" mass="22827">IKINYHDACHLRNASIPIIEEPRTILNSIDNIELVEMNFNKTKSICCGAGGGVYSAFKENSDYNAKSIFDNMNKGKALITACPFCFTALNRIREENNIKKPVIKFEDFIGHETQGLRAIPINKSINDTRQIMPYEDILKVIDNFKYYSVSSCPCSHRHNLDDNFDDCKHNLERCLHFDDLGRYCVENGLGREITKRANSA</sequence>
<evidence type="ECO:0000256" key="2">
    <source>
        <dbReference type="ARBA" id="ARBA00022723"/>
    </source>
</evidence>
<keyword evidence="5" id="KW-0411">Iron-sulfur</keyword>
<keyword evidence="4" id="KW-0408">Iron</keyword>
<reference evidence="7" key="1">
    <citation type="journal article" date="2014" name="Front. Microbiol.">
        <title>High frequency of phylogenetically diverse reductive dehalogenase-homologous genes in deep subseafloor sedimentary metagenomes.</title>
        <authorList>
            <person name="Kawai M."/>
            <person name="Futagami T."/>
            <person name="Toyoda A."/>
            <person name="Takaki Y."/>
            <person name="Nishi S."/>
            <person name="Hori S."/>
            <person name="Arai W."/>
            <person name="Tsubouchi T."/>
            <person name="Morono Y."/>
            <person name="Uchiyama I."/>
            <person name="Ito T."/>
            <person name="Fujiyama A."/>
            <person name="Inagaki F."/>
            <person name="Takami H."/>
        </authorList>
    </citation>
    <scope>NUCLEOTIDE SEQUENCE</scope>
    <source>
        <strain evidence="7">Expedition CK06-06</strain>
    </source>
</reference>
<dbReference type="GO" id="GO:0046872">
    <property type="term" value="F:metal ion binding"/>
    <property type="evidence" value="ECO:0007669"/>
    <property type="project" value="UniProtKB-KW"/>
</dbReference>
<dbReference type="GO" id="GO:0051539">
    <property type="term" value="F:4 iron, 4 sulfur cluster binding"/>
    <property type="evidence" value="ECO:0007669"/>
    <property type="project" value="UniProtKB-KW"/>
</dbReference>
<organism evidence="7">
    <name type="scientific">marine sediment metagenome</name>
    <dbReference type="NCBI Taxonomy" id="412755"/>
    <lineage>
        <taxon>unclassified sequences</taxon>
        <taxon>metagenomes</taxon>
        <taxon>ecological metagenomes</taxon>
    </lineage>
</organism>
<feature type="non-terminal residue" evidence="7">
    <location>
        <position position="200"/>
    </location>
</feature>
<protein>
    <recommendedName>
        <fullName evidence="6">Cysteine-rich domain-containing protein</fullName>
    </recommendedName>
</protein>
<proteinExistence type="predicted"/>
<accession>X1DY80</accession>
<dbReference type="PANTHER" id="PTHR43255">
    <property type="entry name" value="IRON-SULFUR-BINDING OXIDOREDUCTASE FADF-RELATED-RELATED"/>
    <property type="match status" value="1"/>
</dbReference>
<evidence type="ECO:0000256" key="3">
    <source>
        <dbReference type="ARBA" id="ARBA00023002"/>
    </source>
</evidence>
<dbReference type="EMBL" id="BART01034995">
    <property type="protein sequence ID" value="GAH09889.1"/>
    <property type="molecule type" value="Genomic_DNA"/>
</dbReference>
<comment type="caution">
    <text evidence="7">The sequence shown here is derived from an EMBL/GenBank/DDBJ whole genome shotgun (WGS) entry which is preliminary data.</text>
</comment>
<dbReference type="InterPro" id="IPR051460">
    <property type="entry name" value="HdrC_iron-sulfur_subunit"/>
</dbReference>
<keyword evidence="1" id="KW-0004">4Fe-4S</keyword>
<dbReference type="GO" id="GO:0016491">
    <property type="term" value="F:oxidoreductase activity"/>
    <property type="evidence" value="ECO:0007669"/>
    <property type="project" value="UniProtKB-KW"/>
</dbReference>
<feature type="domain" description="Cysteine-rich" evidence="6">
    <location>
        <begin position="3"/>
        <end position="89"/>
    </location>
</feature>
<dbReference type="Pfam" id="PF02754">
    <property type="entry name" value="CCG"/>
    <property type="match status" value="1"/>
</dbReference>
<evidence type="ECO:0000259" key="6">
    <source>
        <dbReference type="Pfam" id="PF02754"/>
    </source>
</evidence>
<dbReference type="AlphaFoldDB" id="X1DY80"/>
<dbReference type="InterPro" id="IPR004017">
    <property type="entry name" value="Cys_rich_dom"/>
</dbReference>
<evidence type="ECO:0000256" key="1">
    <source>
        <dbReference type="ARBA" id="ARBA00022485"/>
    </source>
</evidence>
<evidence type="ECO:0000256" key="4">
    <source>
        <dbReference type="ARBA" id="ARBA00023004"/>
    </source>
</evidence>
<keyword evidence="3" id="KW-0560">Oxidoreductase</keyword>
<gene>
    <name evidence="7" type="ORF">S01H4_59622</name>
</gene>
<keyword evidence="2" id="KW-0479">Metal-binding</keyword>
<evidence type="ECO:0000313" key="7">
    <source>
        <dbReference type="EMBL" id="GAH09889.1"/>
    </source>
</evidence>
<dbReference type="PANTHER" id="PTHR43255:SF1">
    <property type="entry name" value="IRON-SULFUR-BINDING OXIDOREDUCTASE FADF-RELATED"/>
    <property type="match status" value="1"/>
</dbReference>
<feature type="non-terminal residue" evidence="7">
    <location>
        <position position="1"/>
    </location>
</feature>